<evidence type="ECO:0000256" key="1">
    <source>
        <dbReference type="ARBA" id="ARBA00004123"/>
    </source>
</evidence>
<keyword evidence="2 6" id="KW-0328">Glycosyltransferase</keyword>
<sequence length="299" mass="34109">MLSDKIHKILLKQVEKYHVQKEAQLLTNGVQWFYLKNENEVKFSADKNITIEKAFQAKCKSVKIQDRSGEEYEIDFSKMVENPVKDSTSKIPVIRRDLIDKGSLATEKPKHWADMKSNENLMIVPLNSSDPEYIKVVQEFHKSVGSSMPIVKVERIENLTLHAQYMAKKRQMDTRKDNEHVLWHGTHVVAMNSINAHGFNRSFCGACSIGNGVYFAVHASYSVRGYAAPDSNGDKRIYQCRVLTSDYTQGQSGIRMPPSKSPTQPHILYDSVVDNTQSPSMFVIFHDAQAYPDYIITFK</sequence>
<dbReference type="EC" id="2.4.2.-" evidence="6"/>
<keyword evidence="10" id="KW-1185">Reference proteome</keyword>
<name>A0AAE0SPK5_9BIVA</name>
<dbReference type="InterPro" id="IPR004170">
    <property type="entry name" value="WWE_dom"/>
</dbReference>
<dbReference type="GO" id="GO:0005737">
    <property type="term" value="C:cytoplasm"/>
    <property type="evidence" value="ECO:0007669"/>
    <property type="project" value="TreeGrafter"/>
</dbReference>
<reference evidence="9" key="3">
    <citation type="submission" date="2023-05" db="EMBL/GenBank/DDBJ databases">
        <authorList>
            <person name="Smith C.H."/>
        </authorList>
    </citation>
    <scope>NUCLEOTIDE SEQUENCE</scope>
    <source>
        <strain evidence="9">CHS0354</strain>
        <tissue evidence="9">Mantle</tissue>
    </source>
</reference>
<keyword evidence="5" id="KW-0539">Nucleus</keyword>
<dbReference type="EMBL" id="JAEAOA010000900">
    <property type="protein sequence ID" value="KAK3595882.1"/>
    <property type="molecule type" value="Genomic_DNA"/>
</dbReference>
<comment type="subcellular location">
    <subcellularLocation>
        <location evidence="1">Nucleus</location>
    </subcellularLocation>
</comment>
<dbReference type="CDD" id="cd01439">
    <property type="entry name" value="TCCD_inducible_PARP_like"/>
    <property type="match status" value="1"/>
</dbReference>
<dbReference type="FunFam" id="3.90.228.10:FF:000008">
    <property type="entry name" value="Poly [ADP-ribose] polymerase"/>
    <property type="match status" value="1"/>
</dbReference>
<dbReference type="Gene3D" id="3.30.720.50">
    <property type="match status" value="1"/>
</dbReference>
<evidence type="ECO:0000256" key="4">
    <source>
        <dbReference type="ARBA" id="ARBA00023027"/>
    </source>
</evidence>
<proteinExistence type="predicted"/>
<evidence type="ECO:0000313" key="10">
    <source>
        <dbReference type="Proteomes" id="UP001195483"/>
    </source>
</evidence>
<dbReference type="PANTHER" id="PTHR14453">
    <property type="entry name" value="PARP/ZINC FINGER CCCH TYPE DOMAIN CONTAINING PROTEIN"/>
    <property type="match status" value="1"/>
</dbReference>
<feature type="domain" description="WWE" evidence="7">
    <location>
        <begin position="18"/>
        <end position="96"/>
    </location>
</feature>
<dbReference type="InterPro" id="IPR037197">
    <property type="entry name" value="WWE_dom_sf"/>
</dbReference>
<dbReference type="PROSITE" id="PS51059">
    <property type="entry name" value="PARP_CATALYTIC"/>
    <property type="match status" value="1"/>
</dbReference>
<feature type="domain" description="PARP catalytic" evidence="8">
    <location>
        <begin position="108"/>
        <end position="299"/>
    </location>
</feature>
<dbReference type="GO" id="GO:0003950">
    <property type="term" value="F:NAD+ poly-ADP-ribosyltransferase activity"/>
    <property type="evidence" value="ECO:0007669"/>
    <property type="project" value="UniProtKB-UniRule"/>
</dbReference>
<keyword evidence="3 6" id="KW-0808">Transferase</keyword>
<organism evidence="9 10">
    <name type="scientific">Potamilus streckersoni</name>
    <dbReference type="NCBI Taxonomy" id="2493646"/>
    <lineage>
        <taxon>Eukaryota</taxon>
        <taxon>Metazoa</taxon>
        <taxon>Spiralia</taxon>
        <taxon>Lophotrochozoa</taxon>
        <taxon>Mollusca</taxon>
        <taxon>Bivalvia</taxon>
        <taxon>Autobranchia</taxon>
        <taxon>Heteroconchia</taxon>
        <taxon>Palaeoheterodonta</taxon>
        <taxon>Unionida</taxon>
        <taxon>Unionoidea</taxon>
        <taxon>Unionidae</taxon>
        <taxon>Ambleminae</taxon>
        <taxon>Lampsilini</taxon>
        <taxon>Potamilus</taxon>
    </lineage>
</organism>
<keyword evidence="4 6" id="KW-0520">NAD</keyword>
<dbReference type="InterPro" id="IPR052056">
    <property type="entry name" value="Mono-ARTD/PARP"/>
</dbReference>
<dbReference type="Pfam" id="PF02825">
    <property type="entry name" value="WWE"/>
    <property type="match status" value="1"/>
</dbReference>
<reference evidence="9" key="1">
    <citation type="journal article" date="2021" name="Genome Biol. Evol.">
        <title>A High-Quality Reference Genome for a Parasitic Bivalve with Doubly Uniparental Inheritance (Bivalvia: Unionida).</title>
        <authorList>
            <person name="Smith C.H."/>
        </authorList>
    </citation>
    <scope>NUCLEOTIDE SEQUENCE</scope>
    <source>
        <strain evidence="9">CHS0354</strain>
    </source>
</reference>
<dbReference type="SUPFAM" id="SSF56399">
    <property type="entry name" value="ADP-ribosylation"/>
    <property type="match status" value="1"/>
</dbReference>
<dbReference type="PANTHER" id="PTHR14453:SF67">
    <property type="entry name" value="POLY [ADP-RIBOSE] POLYMERASE"/>
    <property type="match status" value="1"/>
</dbReference>
<evidence type="ECO:0000256" key="5">
    <source>
        <dbReference type="ARBA" id="ARBA00023242"/>
    </source>
</evidence>
<evidence type="ECO:0000256" key="2">
    <source>
        <dbReference type="ARBA" id="ARBA00022676"/>
    </source>
</evidence>
<evidence type="ECO:0000256" key="6">
    <source>
        <dbReference type="RuleBase" id="RU362114"/>
    </source>
</evidence>
<reference evidence="9" key="2">
    <citation type="journal article" date="2021" name="Genome Biol. Evol.">
        <title>Developing a high-quality reference genome for a parasitic bivalve with doubly uniparental inheritance (Bivalvia: Unionida).</title>
        <authorList>
            <person name="Smith C.H."/>
        </authorList>
    </citation>
    <scope>NUCLEOTIDE SEQUENCE</scope>
    <source>
        <strain evidence="9">CHS0354</strain>
        <tissue evidence="9">Mantle</tissue>
    </source>
</reference>
<protein>
    <recommendedName>
        <fullName evidence="6">Poly [ADP-ribose] polymerase</fullName>
        <shortName evidence="6">PARP</shortName>
        <ecNumber evidence="6">2.4.2.-</ecNumber>
    </recommendedName>
</protein>
<dbReference type="InterPro" id="IPR012317">
    <property type="entry name" value="Poly(ADP-ribose)pol_cat_dom"/>
</dbReference>
<evidence type="ECO:0000313" key="9">
    <source>
        <dbReference type="EMBL" id="KAK3595882.1"/>
    </source>
</evidence>
<dbReference type="Proteomes" id="UP001195483">
    <property type="component" value="Unassembled WGS sequence"/>
</dbReference>
<dbReference type="Pfam" id="PF00644">
    <property type="entry name" value="PARP"/>
    <property type="match status" value="1"/>
</dbReference>
<dbReference type="GO" id="GO:0003714">
    <property type="term" value="F:transcription corepressor activity"/>
    <property type="evidence" value="ECO:0007669"/>
    <property type="project" value="TreeGrafter"/>
</dbReference>
<dbReference type="PROSITE" id="PS50918">
    <property type="entry name" value="WWE"/>
    <property type="match status" value="1"/>
</dbReference>
<dbReference type="GO" id="GO:0005634">
    <property type="term" value="C:nucleus"/>
    <property type="evidence" value="ECO:0007669"/>
    <property type="project" value="UniProtKB-SubCell"/>
</dbReference>
<evidence type="ECO:0000259" key="7">
    <source>
        <dbReference type="PROSITE" id="PS50918"/>
    </source>
</evidence>
<dbReference type="Gene3D" id="3.90.228.10">
    <property type="match status" value="1"/>
</dbReference>
<dbReference type="AlphaFoldDB" id="A0AAE0SPK5"/>
<gene>
    <name evidence="9" type="ORF">CHS0354_014712</name>
</gene>
<accession>A0AAE0SPK5</accession>
<comment type="caution">
    <text evidence="9">The sequence shown here is derived from an EMBL/GenBank/DDBJ whole genome shotgun (WGS) entry which is preliminary data.</text>
</comment>
<dbReference type="GO" id="GO:0010629">
    <property type="term" value="P:negative regulation of gene expression"/>
    <property type="evidence" value="ECO:0007669"/>
    <property type="project" value="TreeGrafter"/>
</dbReference>
<evidence type="ECO:0000256" key="3">
    <source>
        <dbReference type="ARBA" id="ARBA00022679"/>
    </source>
</evidence>
<evidence type="ECO:0000259" key="8">
    <source>
        <dbReference type="PROSITE" id="PS51059"/>
    </source>
</evidence>
<dbReference type="SUPFAM" id="SSF117839">
    <property type="entry name" value="WWE domain"/>
    <property type="match status" value="1"/>
</dbReference>